<dbReference type="Proteomes" id="UP000002051">
    <property type="component" value="Unassembled WGS sequence"/>
</dbReference>
<reference evidence="1 3" key="1">
    <citation type="journal article" date="2011" name="Nature">
        <title>The Medicago genome provides insight into the evolution of rhizobial symbioses.</title>
        <authorList>
            <person name="Young N.D."/>
            <person name="Debelle F."/>
            <person name="Oldroyd G.E."/>
            <person name="Geurts R."/>
            <person name="Cannon S.B."/>
            <person name="Udvardi M.K."/>
            <person name="Benedito V.A."/>
            <person name="Mayer K.F."/>
            <person name="Gouzy J."/>
            <person name="Schoof H."/>
            <person name="Van de Peer Y."/>
            <person name="Proost S."/>
            <person name="Cook D.R."/>
            <person name="Meyers B.C."/>
            <person name="Spannagl M."/>
            <person name="Cheung F."/>
            <person name="De Mita S."/>
            <person name="Krishnakumar V."/>
            <person name="Gundlach H."/>
            <person name="Zhou S."/>
            <person name="Mudge J."/>
            <person name="Bharti A.K."/>
            <person name="Murray J.D."/>
            <person name="Naoumkina M.A."/>
            <person name="Rosen B."/>
            <person name="Silverstein K.A."/>
            <person name="Tang H."/>
            <person name="Rombauts S."/>
            <person name="Zhao P.X."/>
            <person name="Zhou P."/>
            <person name="Barbe V."/>
            <person name="Bardou P."/>
            <person name="Bechner M."/>
            <person name="Bellec A."/>
            <person name="Berger A."/>
            <person name="Berges H."/>
            <person name="Bidwell S."/>
            <person name="Bisseling T."/>
            <person name="Choisne N."/>
            <person name="Couloux A."/>
            <person name="Denny R."/>
            <person name="Deshpande S."/>
            <person name="Dai X."/>
            <person name="Doyle J.J."/>
            <person name="Dudez A.M."/>
            <person name="Farmer A.D."/>
            <person name="Fouteau S."/>
            <person name="Franken C."/>
            <person name="Gibelin C."/>
            <person name="Gish J."/>
            <person name="Goldstein S."/>
            <person name="Gonzalez A.J."/>
            <person name="Green P.J."/>
            <person name="Hallab A."/>
            <person name="Hartog M."/>
            <person name="Hua A."/>
            <person name="Humphray S.J."/>
            <person name="Jeong D.H."/>
            <person name="Jing Y."/>
            <person name="Jocker A."/>
            <person name="Kenton S.M."/>
            <person name="Kim D.J."/>
            <person name="Klee K."/>
            <person name="Lai H."/>
            <person name="Lang C."/>
            <person name="Lin S."/>
            <person name="Macmil S.L."/>
            <person name="Magdelenat G."/>
            <person name="Matthews L."/>
            <person name="McCorrison J."/>
            <person name="Monaghan E.L."/>
            <person name="Mun J.H."/>
            <person name="Najar F.Z."/>
            <person name="Nicholson C."/>
            <person name="Noirot C."/>
            <person name="O'Bleness M."/>
            <person name="Paule C.R."/>
            <person name="Poulain J."/>
            <person name="Prion F."/>
            <person name="Qin B."/>
            <person name="Qu C."/>
            <person name="Retzel E.F."/>
            <person name="Riddle C."/>
            <person name="Sallet E."/>
            <person name="Samain S."/>
            <person name="Samson N."/>
            <person name="Sanders I."/>
            <person name="Saurat O."/>
            <person name="Scarpelli C."/>
            <person name="Schiex T."/>
            <person name="Segurens B."/>
            <person name="Severin A.J."/>
            <person name="Sherrier D.J."/>
            <person name="Shi R."/>
            <person name="Sims S."/>
            <person name="Singer S.R."/>
            <person name="Sinharoy S."/>
            <person name="Sterck L."/>
            <person name="Viollet A."/>
            <person name="Wang B.B."/>
            <person name="Wang K."/>
            <person name="Wang M."/>
            <person name="Wang X."/>
            <person name="Warfsmann J."/>
            <person name="Weissenbach J."/>
            <person name="White D.D."/>
            <person name="White J.D."/>
            <person name="Wiley G.B."/>
            <person name="Wincker P."/>
            <person name="Xing Y."/>
            <person name="Yang L."/>
            <person name="Yao Z."/>
            <person name="Ying F."/>
            <person name="Zhai J."/>
            <person name="Zhou L."/>
            <person name="Zuber A."/>
            <person name="Denarie J."/>
            <person name="Dixon R.A."/>
            <person name="May G.D."/>
            <person name="Schwartz D.C."/>
            <person name="Rogers J."/>
            <person name="Quetier F."/>
            <person name="Town C.D."/>
            <person name="Roe B.A."/>
        </authorList>
    </citation>
    <scope>NUCLEOTIDE SEQUENCE [LARGE SCALE GENOMIC DNA]</scope>
    <source>
        <strain evidence="1">A17</strain>
        <strain evidence="2 3">cv. Jemalong A17</strain>
    </source>
</reference>
<organism evidence="1 3">
    <name type="scientific">Medicago truncatula</name>
    <name type="common">Barrel medic</name>
    <name type="synonym">Medicago tribuloides</name>
    <dbReference type="NCBI Taxonomy" id="3880"/>
    <lineage>
        <taxon>Eukaryota</taxon>
        <taxon>Viridiplantae</taxon>
        <taxon>Streptophyta</taxon>
        <taxon>Embryophyta</taxon>
        <taxon>Tracheophyta</taxon>
        <taxon>Spermatophyta</taxon>
        <taxon>Magnoliopsida</taxon>
        <taxon>eudicotyledons</taxon>
        <taxon>Gunneridae</taxon>
        <taxon>Pentapetalae</taxon>
        <taxon>rosids</taxon>
        <taxon>fabids</taxon>
        <taxon>Fabales</taxon>
        <taxon>Fabaceae</taxon>
        <taxon>Papilionoideae</taxon>
        <taxon>50 kb inversion clade</taxon>
        <taxon>NPAAA clade</taxon>
        <taxon>Hologalegina</taxon>
        <taxon>IRL clade</taxon>
        <taxon>Trifolieae</taxon>
        <taxon>Medicago</taxon>
    </lineage>
</organism>
<evidence type="ECO:0000313" key="2">
    <source>
        <dbReference type="EnsemblPlants" id="KEH40840"/>
    </source>
</evidence>
<sequence length="140" mass="16494">MDKEWTKSARESEEYENGPNYFLDHAYTKGKPHGKEIFWPCATSFGFQKGYNVWVRHGVKIQKLNDINDNHMNDENDQVDDIDGLFYERFRGVAQEEYKVNEGPNEDAKKFHNIVKNPNKSFIRVAKNSLNFRSSFGYIY</sequence>
<protein>
    <submittedName>
        <fullName evidence="1">TNP2, putative</fullName>
    </submittedName>
</protein>
<dbReference type="HOGENOM" id="CLU_1838074_0_0_1"/>
<gene>
    <name evidence="1" type="ordered locus">MTR_1g036210</name>
</gene>
<accession>A0A072VRV1</accession>
<name>A0A072VRV1_MEDTR</name>
<keyword evidence="3" id="KW-1185">Reference proteome</keyword>
<dbReference type="EnsemblPlants" id="KEH40840">
    <property type="protein sequence ID" value="KEH40840"/>
    <property type="gene ID" value="MTR_1g036210"/>
</dbReference>
<reference evidence="2" key="3">
    <citation type="submission" date="2015-04" db="UniProtKB">
        <authorList>
            <consortium name="EnsemblPlants"/>
        </authorList>
    </citation>
    <scope>IDENTIFICATION</scope>
    <source>
        <strain evidence="2">cv. Jemalong A17</strain>
    </source>
</reference>
<evidence type="ECO:0000313" key="3">
    <source>
        <dbReference type="Proteomes" id="UP000002051"/>
    </source>
</evidence>
<dbReference type="EMBL" id="CM001217">
    <property type="protein sequence ID" value="KEH40840.1"/>
    <property type="molecule type" value="Genomic_DNA"/>
</dbReference>
<reference evidence="1 3" key="2">
    <citation type="journal article" date="2014" name="BMC Genomics">
        <title>An improved genome release (version Mt4.0) for the model legume Medicago truncatula.</title>
        <authorList>
            <person name="Tang H."/>
            <person name="Krishnakumar V."/>
            <person name="Bidwell S."/>
            <person name="Rosen B."/>
            <person name="Chan A."/>
            <person name="Zhou S."/>
            <person name="Gentzbittel L."/>
            <person name="Childs K.L."/>
            <person name="Yandell M."/>
            <person name="Gundlach H."/>
            <person name="Mayer K.F."/>
            <person name="Schwartz D.C."/>
            <person name="Town C.D."/>
        </authorList>
    </citation>
    <scope>GENOME REANNOTATION</scope>
    <source>
        <strain evidence="1">A17</strain>
        <strain evidence="2 3">cv. Jemalong A17</strain>
    </source>
</reference>
<evidence type="ECO:0000313" key="1">
    <source>
        <dbReference type="EMBL" id="KEH40840.1"/>
    </source>
</evidence>
<proteinExistence type="predicted"/>
<dbReference type="AlphaFoldDB" id="A0A072VRV1"/>